<evidence type="ECO:0000256" key="4">
    <source>
        <dbReference type="RuleBase" id="RU367022"/>
    </source>
</evidence>
<evidence type="ECO:0000313" key="6">
    <source>
        <dbReference type="Proteomes" id="UP001203297"/>
    </source>
</evidence>
<keyword evidence="4" id="KW-0186">Copper</keyword>
<protein>
    <recommendedName>
        <fullName evidence="4">Copper transport protein</fullName>
    </recommendedName>
</protein>
<dbReference type="GO" id="GO:0005375">
    <property type="term" value="F:copper ion transmembrane transporter activity"/>
    <property type="evidence" value="ECO:0007669"/>
    <property type="project" value="UniProtKB-UniRule"/>
</dbReference>
<evidence type="ECO:0000313" key="5">
    <source>
        <dbReference type="EMBL" id="KAI0305495.1"/>
    </source>
</evidence>
<dbReference type="EMBL" id="WTXG01000005">
    <property type="protein sequence ID" value="KAI0305495.1"/>
    <property type="molecule type" value="Genomic_DNA"/>
</dbReference>
<keyword evidence="6" id="KW-1185">Reference proteome</keyword>
<gene>
    <name evidence="5" type="ORF">B0F90DRAFT_1815110</name>
</gene>
<organism evidence="5 6">
    <name type="scientific">Multifurca ochricompacta</name>
    <dbReference type="NCBI Taxonomy" id="376703"/>
    <lineage>
        <taxon>Eukaryota</taxon>
        <taxon>Fungi</taxon>
        <taxon>Dikarya</taxon>
        <taxon>Basidiomycota</taxon>
        <taxon>Agaricomycotina</taxon>
        <taxon>Agaricomycetes</taxon>
        <taxon>Russulales</taxon>
        <taxon>Russulaceae</taxon>
        <taxon>Multifurca</taxon>
    </lineage>
</organism>
<comment type="caution">
    <text evidence="5">The sequence shown here is derived from an EMBL/GenBank/DDBJ whole genome shotgun (WGS) entry which is preliminary data.</text>
</comment>
<dbReference type="InterPro" id="IPR007274">
    <property type="entry name" value="Cop_transporter"/>
</dbReference>
<keyword evidence="4" id="KW-0813">Transport</keyword>
<keyword evidence="3 4" id="KW-0472">Membrane</keyword>
<reference evidence="5" key="1">
    <citation type="journal article" date="2022" name="New Phytol.">
        <title>Evolutionary transition to the ectomycorrhizal habit in the genomes of a hyperdiverse lineage of mushroom-forming fungi.</title>
        <authorList>
            <person name="Looney B."/>
            <person name="Miyauchi S."/>
            <person name="Morin E."/>
            <person name="Drula E."/>
            <person name="Courty P.E."/>
            <person name="Kohler A."/>
            <person name="Kuo A."/>
            <person name="LaButti K."/>
            <person name="Pangilinan J."/>
            <person name="Lipzen A."/>
            <person name="Riley R."/>
            <person name="Andreopoulos W."/>
            <person name="He G."/>
            <person name="Johnson J."/>
            <person name="Nolan M."/>
            <person name="Tritt A."/>
            <person name="Barry K.W."/>
            <person name="Grigoriev I.V."/>
            <person name="Nagy L.G."/>
            <person name="Hibbett D."/>
            <person name="Henrissat B."/>
            <person name="Matheny P.B."/>
            <person name="Labbe J."/>
            <person name="Martin F.M."/>
        </authorList>
    </citation>
    <scope>NUCLEOTIDE SEQUENCE</scope>
    <source>
        <strain evidence="5">BPL690</strain>
    </source>
</reference>
<name>A0AAD4M8E5_9AGAM</name>
<keyword evidence="1" id="KW-0812">Transmembrane</keyword>
<dbReference type="AlphaFoldDB" id="A0AAD4M8E5"/>
<dbReference type="Proteomes" id="UP001203297">
    <property type="component" value="Unassembled WGS sequence"/>
</dbReference>
<proteinExistence type="inferred from homology"/>
<comment type="subcellular location">
    <subcellularLocation>
        <location evidence="4">Membrane</location>
        <topology evidence="4">Multi-pass membrane protein</topology>
    </subcellularLocation>
</comment>
<dbReference type="Pfam" id="PF04145">
    <property type="entry name" value="Ctr"/>
    <property type="match status" value="1"/>
</dbReference>
<comment type="similarity">
    <text evidence="4">Belongs to the copper transporter (Ctr) (TC 1.A.56) family. SLC31A subfamily.</text>
</comment>
<sequence length="164" mass="17766">MVTTDTETTAVMVTWIWVRPVQRTCFGIIRLKIPVSSSSNGTYLHASSSYSLSLQLYSYLSGTSTSAYINAPSINTSPSPSHAARGGTKDRTPVPFYPRVLRAALYGAQVFVSFFLMLVFMTYNAYLIFAVVLGASIGHFVFDAGMDIEAVLAGRGSDKGMACH</sequence>
<accession>A0AAD4M8E5</accession>
<evidence type="ECO:0000256" key="1">
    <source>
        <dbReference type="ARBA" id="ARBA00022692"/>
    </source>
</evidence>
<evidence type="ECO:0000256" key="2">
    <source>
        <dbReference type="ARBA" id="ARBA00022989"/>
    </source>
</evidence>
<keyword evidence="2" id="KW-1133">Transmembrane helix</keyword>
<keyword evidence="4" id="KW-0406">Ion transport</keyword>
<dbReference type="GO" id="GO:0016020">
    <property type="term" value="C:membrane"/>
    <property type="evidence" value="ECO:0007669"/>
    <property type="project" value="UniProtKB-SubCell"/>
</dbReference>
<keyword evidence="4" id="KW-0187">Copper transport</keyword>
<dbReference type="PANTHER" id="PTHR12483:SF115">
    <property type="entry name" value="COPPER TRANSPORT PROTEIN"/>
    <property type="match status" value="1"/>
</dbReference>
<evidence type="ECO:0000256" key="3">
    <source>
        <dbReference type="ARBA" id="ARBA00023136"/>
    </source>
</evidence>
<dbReference type="PANTHER" id="PTHR12483">
    <property type="entry name" value="SOLUTE CARRIER FAMILY 31 COPPER TRANSPORTERS"/>
    <property type="match status" value="1"/>
</dbReference>